<sequence>MTSQAENKLAKFTAKFIEIYNRVIPTKKVDGFDIHLNDIDNLYPDRLEAIEENSVTALSCSNKLGNFIFGKGFEKNFDTLINTRKGKTITLNRCLLDVSNSLKTHKGVYIHINYDIEGKPNYFDVLEYKKCRTVKEDSLGNEGVIVYKDWSKTERFNFINARKDNKLRWFYPYNPRNVAAQRIKDNPKLELEAQIKGYRGQVLYFSLDGNNKIYAKGWLNAQGMNDADSEYRMSLYHNNNVRLGFIDKTILVTNGLNQDDEANLKKDFKEWLGTENAGGVYFMNTPYVMENIDSILKIETVTSSYDPKKFKEVNADLQENIRKCYLQIPKIIVNDNDGGIFGTSGEAIKEAKKFYNEQTEFIRYEVEDLFSKIFGVDFKIIPIIQEEAANDVGAELRLKSQAELKGSVGGVSALIELQKSVSEGFTERESAIEIIKEIYGISADLAEKMIGEPKITEDVNVQS</sequence>
<evidence type="ECO:0008006" key="3">
    <source>
        <dbReference type="Google" id="ProtNLM"/>
    </source>
</evidence>
<keyword evidence="2" id="KW-1185">Reference proteome</keyword>
<gene>
    <name evidence="1" type="ORF">PFY12_14545</name>
</gene>
<evidence type="ECO:0000313" key="1">
    <source>
        <dbReference type="EMBL" id="WBV60244.1"/>
    </source>
</evidence>
<protein>
    <recommendedName>
        <fullName evidence="3">Phage portal protein</fullName>
    </recommendedName>
</protein>
<proteinExistence type="predicted"/>
<dbReference type="RefSeq" id="WP_271148580.1">
    <property type="nucleotide sequence ID" value="NZ_CP115859.1"/>
</dbReference>
<evidence type="ECO:0000313" key="2">
    <source>
        <dbReference type="Proteomes" id="UP001210978"/>
    </source>
</evidence>
<dbReference type="EMBL" id="CP115859">
    <property type="protein sequence ID" value="WBV60244.1"/>
    <property type="molecule type" value="Genomic_DNA"/>
</dbReference>
<dbReference type="Proteomes" id="UP001210978">
    <property type="component" value="Chromosome"/>
</dbReference>
<organism evidence="1 2">
    <name type="scientific">Chryseobacterium camelliae</name>
    <dbReference type="NCBI Taxonomy" id="1265445"/>
    <lineage>
        <taxon>Bacteria</taxon>
        <taxon>Pseudomonadati</taxon>
        <taxon>Bacteroidota</taxon>
        <taxon>Flavobacteriia</taxon>
        <taxon>Flavobacteriales</taxon>
        <taxon>Weeksellaceae</taxon>
        <taxon>Chryseobacterium group</taxon>
        <taxon>Chryseobacterium</taxon>
    </lineage>
</organism>
<reference evidence="1 2" key="1">
    <citation type="submission" date="2023-01" db="EMBL/GenBank/DDBJ databases">
        <title>Complete genome of Chryseobacterium camelliae VAN22-5A.</title>
        <authorList>
            <person name="Zong G."/>
            <person name="Cao G."/>
        </authorList>
    </citation>
    <scope>NUCLEOTIDE SEQUENCE [LARGE SCALE GENOMIC DNA]</scope>
    <source>
        <strain evidence="1 2">VAN22-5A</strain>
    </source>
</reference>
<name>A0ABY7QKR7_9FLAO</name>
<accession>A0ABY7QKR7</accession>